<protein>
    <submittedName>
        <fullName evidence="1">Uncharacterized protein</fullName>
    </submittedName>
</protein>
<accession>A0A1A9WAW8</accession>
<dbReference type="EnsemblMetazoa" id="GBRI012666-RA">
    <property type="protein sequence ID" value="GBRI012666-PA"/>
    <property type="gene ID" value="GBRI012666"/>
</dbReference>
<evidence type="ECO:0000313" key="1">
    <source>
        <dbReference type="EnsemblMetazoa" id="GBRI012666-PA"/>
    </source>
</evidence>
<sequence>MFTFNNTAKKERQCFECFECLRCAGVLVLVNAATAHRCVCGVNVSPPTHWPSTNNIRFLNAKWSSRERECMSTHNNNDNNNN</sequence>
<proteinExistence type="predicted"/>
<evidence type="ECO:0000313" key="2">
    <source>
        <dbReference type="Proteomes" id="UP000091820"/>
    </source>
</evidence>
<keyword evidence="2" id="KW-1185">Reference proteome</keyword>
<dbReference type="Proteomes" id="UP000091820">
    <property type="component" value="Unassembled WGS sequence"/>
</dbReference>
<name>A0A1A9WAW8_9MUSC</name>
<reference evidence="2" key="1">
    <citation type="submission" date="2014-03" db="EMBL/GenBank/DDBJ databases">
        <authorList>
            <person name="Aksoy S."/>
            <person name="Warren W."/>
            <person name="Wilson R.K."/>
        </authorList>
    </citation>
    <scope>NUCLEOTIDE SEQUENCE [LARGE SCALE GENOMIC DNA]</scope>
    <source>
        <strain evidence="2">IAEA</strain>
    </source>
</reference>
<organism evidence="1 2">
    <name type="scientific">Glossina brevipalpis</name>
    <dbReference type="NCBI Taxonomy" id="37001"/>
    <lineage>
        <taxon>Eukaryota</taxon>
        <taxon>Metazoa</taxon>
        <taxon>Ecdysozoa</taxon>
        <taxon>Arthropoda</taxon>
        <taxon>Hexapoda</taxon>
        <taxon>Insecta</taxon>
        <taxon>Pterygota</taxon>
        <taxon>Neoptera</taxon>
        <taxon>Endopterygota</taxon>
        <taxon>Diptera</taxon>
        <taxon>Brachycera</taxon>
        <taxon>Muscomorpha</taxon>
        <taxon>Hippoboscoidea</taxon>
        <taxon>Glossinidae</taxon>
        <taxon>Glossina</taxon>
    </lineage>
</organism>
<dbReference type="AlphaFoldDB" id="A0A1A9WAW8"/>
<dbReference type="VEuPathDB" id="VectorBase:GBRI012666"/>
<reference evidence="1" key="2">
    <citation type="submission" date="2020-05" db="UniProtKB">
        <authorList>
            <consortium name="EnsemblMetazoa"/>
        </authorList>
    </citation>
    <scope>IDENTIFICATION</scope>
    <source>
        <strain evidence="1">IAEA</strain>
    </source>
</reference>